<dbReference type="PANTHER" id="PTHR24198">
    <property type="entry name" value="ANKYRIN REPEAT AND PROTEIN KINASE DOMAIN-CONTAINING PROTEIN"/>
    <property type="match status" value="1"/>
</dbReference>
<dbReference type="InterPro" id="IPR002110">
    <property type="entry name" value="Ankyrin_rpt"/>
</dbReference>
<evidence type="ECO:0000256" key="1">
    <source>
        <dbReference type="ARBA" id="ARBA00022737"/>
    </source>
</evidence>
<dbReference type="Gene3D" id="1.25.40.20">
    <property type="entry name" value="Ankyrin repeat-containing domain"/>
    <property type="match status" value="1"/>
</dbReference>
<organism evidence="4 5">
    <name type="scientific">Sphaerosporella brunnea</name>
    <dbReference type="NCBI Taxonomy" id="1250544"/>
    <lineage>
        <taxon>Eukaryota</taxon>
        <taxon>Fungi</taxon>
        <taxon>Dikarya</taxon>
        <taxon>Ascomycota</taxon>
        <taxon>Pezizomycotina</taxon>
        <taxon>Pezizomycetes</taxon>
        <taxon>Pezizales</taxon>
        <taxon>Pyronemataceae</taxon>
        <taxon>Sphaerosporella</taxon>
    </lineage>
</organism>
<dbReference type="OrthoDB" id="10057496at2759"/>
<evidence type="ECO:0000313" key="4">
    <source>
        <dbReference type="EMBL" id="KAA8912429.1"/>
    </source>
</evidence>
<dbReference type="InParanoid" id="A0A5J5F6X6"/>
<dbReference type="EMBL" id="VXIS01000024">
    <property type="protein sequence ID" value="KAA8912429.1"/>
    <property type="molecule type" value="Genomic_DNA"/>
</dbReference>
<dbReference type="FunCoup" id="A0A5J5F6X6">
    <property type="interactions" value="38"/>
</dbReference>
<name>A0A5J5F6X6_9PEZI</name>
<reference evidence="4 5" key="1">
    <citation type="submission" date="2019-09" db="EMBL/GenBank/DDBJ databases">
        <title>Draft genome of the ectomycorrhizal ascomycete Sphaerosporella brunnea.</title>
        <authorList>
            <consortium name="DOE Joint Genome Institute"/>
            <person name="Benucci G.M."/>
            <person name="Marozzi G."/>
            <person name="Antonielli L."/>
            <person name="Sanchez S."/>
            <person name="Marco P."/>
            <person name="Wang X."/>
            <person name="Falini L.B."/>
            <person name="Barry K."/>
            <person name="Haridas S."/>
            <person name="Lipzen A."/>
            <person name="Labutti K."/>
            <person name="Grigoriev I.V."/>
            <person name="Murat C."/>
            <person name="Martin F."/>
            <person name="Albertini E."/>
            <person name="Donnini D."/>
            <person name="Bonito G."/>
        </authorList>
    </citation>
    <scope>NUCLEOTIDE SEQUENCE [LARGE SCALE GENOMIC DNA]</scope>
    <source>
        <strain evidence="4 5">Sb_GMNB300</strain>
    </source>
</reference>
<dbReference type="Pfam" id="PF12796">
    <property type="entry name" value="Ank_2"/>
    <property type="match status" value="1"/>
</dbReference>
<evidence type="ECO:0000313" key="5">
    <source>
        <dbReference type="Proteomes" id="UP000326924"/>
    </source>
</evidence>
<proteinExistence type="predicted"/>
<dbReference type="AlphaFoldDB" id="A0A5J5F6X6"/>
<dbReference type="PROSITE" id="PS50088">
    <property type="entry name" value="ANK_REPEAT"/>
    <property type="match status" value="1"/>
</dbReference>
<dbReference type="PROSITE" id="PS50297">
    <property type="entry name" value="ANK_REP_REGION"/>
    <property type="match status" value="1"/>
</dbReference>
<comment type="caution">
    <text evidence="4">The sequence shown here is derived from an EMBL/GenBank/DDBJ whole genome shotgun (WGS) entry which is preliminary data.</text>
</comment>
<gene>
    <name evidence="4" type="ORF">FN846DRAFT_933066</name>
</gene>
<dbReference type="SUPFAM" id="SSF48403">
    <property type="entry name" value="Ankyrin repeat"/>
    <property type="match status" value="1"/>
</dbReference>
<keyword evidence="2 3" id="KW-0040">ANK repeat</keyword>
<dbReference type="InterPro" id="IPR036770">
    <property type="entry name" value="Ankyrin_rpt-contain_sf"/>
</dbReference>
<keyword evidence="1" id="KW-0677">Repeat</keyword>
<keyword evidence="5" id="KW-1185">Reference proteome</keyword>
<dbReference type="PANTHER" id="PTHR24198:SF165">
    <property type="entry name" value="ANKYRIN REPEAT-CONTAINING PROTEIN-RELATED"/>
    <property type="match status" value="1"/>
</dbReference>
<feature type="repeat" description="ANK" evidence="3">
    <location>
        <begin position="100"/>
        <end position="133"/>
    </location>
</feature>
<accession>A0A5J5F6X6</accession>
<dbReference type="Proteomes" id="UP000326924">
    <property type="component" value="Unassembled WGS sequence"/>
</dbReference>
<evidence type="ECO:0000256" key="2">
    <source>
        <dbReference type="ARBA" id="ARBA00023043"/>
    </source>
</evidence>
<dbReference type="SMART" id="SM00248">
    <property type="entry name" value="ANK"/>
    <property type="match status" value="3"/>
</dbReference>
<sequence>MTQPPTISLSEEQIDDLLYFARAGESEDFVQTLSEIKAATHADETNILLAARDEFTKNNVLHMTSGNGHLELTTKILSFLPAPSSPDAVPHALLSQANQAGNTPLHWAALNGHLEVVKALVMAANADPTLTNAAGHDAVFEAELNDKKDVVEWLLSHCEGLEEGVVGDKGEVDTEEEGMEVMDSLEQVVDGVNGLEVDGKGKEETENGDN</sequence>
<evidence type="ECO:0000256" key="3">
    <source>
        <dbReference type="PROSITE-ProRule" id="PRU00023"/>
    </source>
</evidence>
<protein>
    <submittedName>
        <fullName evidence="4">Uncharacterized protein</fullName>
    </submittedName>
</protein>